<evidence type="ECO:0000313" key="1">
    <source>
        <dbReference type="EMBL" id="MFC3762783.1"/>
    </source>
</evidence>
<gene>
    <name evidence="1" type="ORF">ACFOUW_18220</name>
</gene>
<dbReference type="EMBL" id="JBHRZH010000016">
    <property type="protein sequence ID" value="MFC3762783.1"/>
    <property type="molecule type" value="Genomic_DNA"/>
</dbReference>
<reference evidence="2" key="1">
    <citation type="journal article" date="2019" name="Int. J. Syst. Evol. Microbiol.">
        <title>The Global Catalogue of Microorganisms (GCM) 10K type strain sequencing project: providing services to taxonomists for standard genome sequencing and annotation.</title>
        <authorList>
            <consortium name="The Broad Institute Genomics Platform"/>
            <consortium name="The Broad Institute Genome Sequencing Center for Infectious Disease"/>
            <person name="Wu L."/>
            <person name="Ma J."/>
        </authorList>
    </citation>
    <scope>NUCLEOTIDE SEQUENCE [LARGE SCALE GENOMIC DNA]</scope>
    <source>
        <strain evidence="2">CGMCC 4.7241</strain>
    </source>
</reference>
<proteinExistence type="predicted"/>
<dbReference type="RefSeq" id="WP_205122775.1">
    <property type="nucleotide sequence ID" value="NZ_JAFBCM010000001.1"/>
</dbReference>
<protein>
    <submittedName>
        <fullName evidence="1">Uncharacterized protein</fullName>
    </submittedName>
</protein>
<name>A0ABV7YD85_9ACTN</name>
<organism evidence="1 2">
    <name type="scientific">Tenggerimyces flavus</name>
    <dbReference type="NCBI Taxonomy" id="1708749"/>
    <lineage>
        <taxon>Bacteria</taxon>
        <taxon>Bacillati</taxon>
        <taxon>Actinomycetota</taxon>
        <taxon>Actinomycetes</taxon>
        <taxon>Propionibacteriales</taxon>
        <taxon>Nocardioidaceae</taxon>
        <taxon>Tenggerimyces</taxon>
    </lineage>
</organism>
<keyword evidence="2" id="KW-1185">Reference proteome</keyword>
<evidence type="ECO:0000313" key="2">
    <source>
        <dbReference type="Proteomes" id="UP001595699"/>
    </source>
</evidence>
<dbReference type="Proteomes" id="UP001595699">
    <property type="component" value="Unassembled WGS sequence"/>
</dbReference>
<sequence length="78" mass="9113">MRDREKPFGTLLGYCRTYVHPEVYYDAFETLKYACSLPEEEQNVDTKQFKVELRRVVVGDRAAAMDRTVPDEPLPTKE</sequence>
<accession>A0ABV7YD85</accession>
<comment type="caution">
    <text evidence="1">The sequence shown here is derived from an EMBL/GenBank/DDBJ whole genome shotgun (WGS) entry which is preliminary data.</text>
</comment>